<keyword evidence="2" id="KW-1185">Reference proteome</keyword>
<dbReference type="Proteomes" id="UP000237000">
    <property type="component" value="Unassembled WGS sequence"/>
</dbReference>
<dbReference type="InParanoid" id="A0A2P5EPC9"/>
<protein>
    <recommendedName>
        <fullName evidence="3">DUF1985 domain-containing protein</fullName>
    </recommendedName>
</protein>
<name>A0A2P5EPC9_TREOI</name>
<dbReference type="OrthoDB" id="1930729at2759"/>
<sequence length="173" mass="20305">MAPPLQFSRVLIHQILLRNESKDKMKEMHFESRGKLVRFGVSEFVLVTGLNFGLYLDIPKLKTINSSRRLVDKYLNNMDIFRSGELEDPFLNRVDIKDTWKLDFCYLEDSFLLVGKATKKTMVGLKKDMHHYRKWYLKLVPNKLKPTEAKHIVYELTLPRSIRAYEVVSALGQ</sequence>
<dbReference type="PANTHER" id="PTHR48449:SF1">
    <property type="entry name" value="DUF1985 DOMAIN-CONTAINING PROTEIN"/>
    <property type="match status" value="1"/>
</dbReference>
<comment type="caution">
    <text evidence="1">The sequence shown here is derived from an EMBL/GenBank/DDBJ whole genome shotgun (WGS) entry which is preliminary data.</text>
</comment>
<reference evidence="2" key="1">
    <citation type="submission" date="2016-06" db="EMBL/GenBank/DDBJ databases">
        <title>Parallel loss of symbiosis genes in relatives of nitrogen-fixing non-legume Parasponia.</title>
        <authorList>
            <person name="Van Velzen R."/>
            <person name="Holmer R."/>
            <person name="Bu F."/>
            <person name="Rutten L."/>
            <person name="Van Zeijl A."/>
            <person name="Liu W."/>
            <person name="Santuari L."/>
            <person name="Cao Q."/>
            <person name="Sharma T."/>
            <person name="Shen D."/>
            <person name="Roswanjaya Y."/>
            <person name="Wardhani T."/>
            <person name="Kalhor M.S."/>
            <person name="Jansen J."/>
            <person name="Van den Hoogen J."/>
            <person name="Gungor B."/>
            <person name="Hartog M."/>
            <person name="Hontelez J."/>
            <person name="Verver J."/>
            <person name="Yang W.-C."/>
            <person name="Schijlen E."/>
            <person name="Repin R."/>
            <person name="Schilthuizen M."/>
            <person name="Schranz E."/>
            <person name="Heidstra R."/>
            <person name="Miyata K."/>
            <person name="Fedorova E."/>
            <person name="Kohlen W."/>
            <person name="Bisseling T."/>
            <person name="Smit S."/>
            <person name="Geurts R."/>
        </authorList>
    </citation>
    <scope>NUCLEOTIDE SEQUENCE [LARGE SCALE GENOMIC DNA]</scope>
    <source>
        <strain evidence="2">cv. RG33-2</strain>
    </source>
</reference>
<dbReference type="PANTHER" id="PTHR48449">
    <property type="entry name" value="DUF1985 DOMAIN-CONTAINING PROTEIN"/>
    <property type="match status" value="1"/>
</dbReference>
<proteinExistence type="predicted"/>
<dbReference type="AlphaFoldDB" id="A0A2P5EPC9"/>
<gene>
    <name evidence="1" type="ORF">TorRG33x02_168170</name>
</gene>
<evidence type="ECO:0008006" key="3">
    <source>
        <dbReference type="Google" id="ProtNLM"/>
    </source>
</evidence>
<organism evidence="1 2">
    <name type="scientific">Trema orientale</name>
    <name type="common">Charcoal tree</name>
    <name type="synonym">Celtis orientalis</name>
    <dbReference type="NCBI Taxonomy" id="63057"/>
    <lineage>
        <taxon>Eukaryota</taxon>
        <taxon>Viridiplantae</taxon>
        <taxon>Streptophyta</taxon>
        <taxon>Embryophyta</taxon>
        <taxon>Tracheophyta</taxon>
        <taxon>Spermatophyta</taxon>
        <taxon>Magnoliopsida</taxon>
        <taxon>eudicotyledons</taxon>
        <taxon>Gunneridae</taxon>
        <taxon>Pentapetalae</taxon>
        <taxon>rosids</taxon>
        <taxon>fabids</taxon>
        <taxon>Rosales</taxon>
        <taxon>Cannabaceae</taxon>
        <taxon>Trema</taxon>
    </lineage>
</organism>
<dbReference type="EMBL" id="JXTC01000118">
    <property type="protein sequence ID" value="PON87325.1"/>
    <property type="molecule type" value="Genomic_DNA"/>
</dbReference>
<evidence type="ECO:0000313" key="2">
    <source>
        <dbReference type="Proteomes" id="UP000237000"/>
    </source>
</evidence>
<accession>A0A2P5EPC9</accession>
<evidence type="ECO:0000313" key="1">
    <source>
        <dbReference type="EMBL" id="PON87325.1"/>
    </source>
</evidence>